<keyword evidence="2" id="KW-1185">Reference proteome</keyword>
<sequence>MAPQAEFLVAGGDSHASVLVVPGSVPDLALALSPVSPLSALSPFSLAQPLPAFPSPPASAAVGHGRSRNL</sequence>
<gene>
    <name evidence="1" type="ORF">GCM10010339_16320</name>
</gene>
<evidence type="ECO:0000313" key="1">
    <source>
        <dbReference type="EMBL" id="GHE00582.1"/>
    </source>
</evidence>
<dbReference type="EMBL" id="BMVG01000002">
    <property type="protein sequence ID" value="GHE00582.1"/>
    <property type="molecule type" value="Genomic_DNA"/>
</dbReference>
<dbReference type="Proteomes" id="UP000655443">
    <property type="component" value="Unassembled WGS sequence"/>
</dbReference>
<name>A0A919D119_9ACTN</name>
<comment type="caution">
    <text evidence="1">The sequence shown here is derived from an EMBL/GenBank/DDBJ whole genome shotgun (WGS) entry which is preliminary data.</text>
</comment>
<organism evidence="1 2">
    <name type="scientific">Streptomyces alanosinicus</name>
    <dbReference type="NCBI Taxonomy" id="68171"/>
    <lineage>
        <taxon>Bacteria</taxon>
        <taxon>Bacillati</taxon>
        <taxon>Actinomycetota</taxon>
        <taxon>Actinomycetes</taxon>
        <taxon>Kitasatosporales</taxon>
        <taxon>Streptomycetaceae</taxon>
        <taxon>Streptomyces</taxon>
    </lineage>
</organism>
<reference evidence="1" key="2">
    <citation type="submission" date="2020-09" db="EMBL/GenBank/DDBJ databases">
        <authorList>
            <person name="Sun Q."/>
            <person name="Ohkuma M."/>
        </authorList>
    </citation>
    <scope>NUCLEOTIDE SEQUENCE</scope>
    <source>
        <strain evidence="1">JCM 4714</strain>
    </source>
</reference>
<proteinExistence type="predicted"/>
<accession>A0A919D119</accession>
<evidence type="ECO:0000313" key="2">
    <source>
        <dbReference type="Proteomes" id="UP000655443"/>
    </source>
</evidence>
<protein>
    <submittedName>
        <fullName evidence="1">Uncharacterized protein</fullName>
    </submittedName>
</protein>
<reference evidence="1" key="1">
    <citation type="journal article" date="2014" name="Int. J. Syst. Evol. Microbiol.">
        <title>Complete genome sequence of Corynebacterium casei LMG S-19264T (=DSM 44701T), isolated from a smear-ripened cheese.</title>
        <authorList>
            <consortium name="US DOE Joint Genome Institute (JGI-PGF)"/>
            <person name="Walter F."/>
            <person name="Albersmeier A."/>
            <person name="Kalinowski J."/>
            <person name="Ruckert C."/>
        </authorList>
    </citation>
    <scope>NUCLEOTIDE SEQUENCE</scope>
    <source>
        <strain evidence="1">JCM 4714</strain>
    </source>
</reference>
<dbReference type="AlphaFoldDB" id="A0A919D119"/>